<accession>A0A2T4JC50</accession>
<comment type="caution">
    <text evidence="4">The sequence shown here is derived from an EMBL/GenBank/DDBJ whole genome shotgun (WGS) entry which is preliminary data.</text>
</comment>
<dbReference type="AlphaFoldDB" id="A0A2T4JC50"/>
<evidence type="ECO:0000313" key="4">
    <source>
        <dbReference type="EMBL" id="PTE15490.1"/>
    </source>
</evidence>
<dbReference type="InterPro" id="IPR025232">
    <property type="entry name" value="DUF4174"/>
</dbReference>
<organism evidence="4 5">
    <name type="scientific">Phaeovulum veldkampii DSM 11550</name>
    <dbReference type="NCBI Taxonomy" id="1185920"/>
    <lineage>
        <taxon>Bacteria</taxon>
        <taxon>Pseudomonadati</taxon>
        <taxon>Pseudomonadota</taxon>
        <taxon>Alphaproteobacteria</taxon>
        <taxon>Rhodobacterales</taxon>
        <taxon>Paracoccaceae</taxon>
        <taxon>Phaeovulum</taxon>
    </lineage>
</organism>
<protein>
    <recommendedName>
        <fullName evidence="3">DUF4174 domain-containing protein</fullName>
    </recommendedName>
</protein>
<feature type="domain" description="DUF4174" evidence="3">
    <location>
        <begin position="49"/>
        <end position="150"/>
    </location>
</feature>
<evidence type="ECO:0000256" key="2">
    <source>
        <dbReference type="SAM" id="SignalP"/>
    </source>
</evidence>
<dbReference type="Proteomes" id="UP000241899">
    <property type="component" value="Unassembled WGS sequence"/>
</dbReference>
<sequence>MIPTLILVFSTVFATAALAQGAPGAPDAPADITGTETGFTPIAADTVDLASFLWASRPIVVFANTPADPAFAEQMRHLEARWPELAARDVVVITDTDPAAASAPRQKLRPRGFSVVLMEKDGTVVQRKPSPQDGRELIRMIDKMPIRREEMRAIR</sequence>
<dbReference type="Pfam" id="PF13778">
    <property type="entry name" value="DUF4174"/>
    <property type="match status" value="1"/>
</dbReference>
<evidence type="ECO:0000313" key="5">
    <source>
        <dbReference type="Proteomes" id="UP000241899"/>
    </source>
</evidence>
<keyword evidence="5" id="KW-1185">Reference proteome</keyword>
<keyword evidence="1 2" id="KW-0732">Signal</keyword>
<proteinExistence type="predicted"/>
<gene>
    <name evidence="4" type="ORF">C5F46_13935</name>
</gene>
<name>A0A2T4JC50_9RHOB</name>
<reference evidence="4 5" key="1">
    <citation type="submission" date="2018-03" db="EMBL/GenBank/DDBJ databases">
        <title>Rhodobacter veldkampii.</title>
        <authorList>
            <person name="Meyer T.E."/>
            <person name="Miller S."/>
            <person name="Lodha T."/>
            <person name="Gandham S."/>
            <person name="Chintalapati S."/>
            <person name="Chintalapati V.R."/>
        </authorList>
    </citation>
    <scope>NUCLEOTIDE SEQUENCE [LARGE SCALE GENOMIC DNA]</scope>
    <source>
        <strain evidence="4 5">DSM 11550</strain>
    </source>
</reference>
<dbReference type="EMBL" id="PZKF01000044">
    <property type="protein sequence ID" value="PTE15490.1"/>
    <property type="molecule type" value="Genomic_DNA"/>
</dbReference>
<dbReference type="RefSeq" id="WP_107325947.1">
    <property type="nucleotide sequence ID" value="NZ_NHSP01000091.1"/>
</dbReference>
<evidence type="ECO:0000259" key="3">
    <source>
        <dbReference type="Pfam" id="PF13778"/>
    </source>
</evidence>
<dbReference type="OrthoDB" id="7362103at2"/>
<feature type="chain" id="PRO_5015452059" description="DUF4174 domain-containing protein" evidence="2">
    <location>
        <begin position="20"/>
        <end position="155"/>
    </location>
</feature>
<evidence type="ECO:0000256" key="1">
    <source>
        <dbReference type="ARBA" id="ARBA00022729"/>
    </source>
</evidence>
<feature type="signal peptide" evidence="2">
    <location>
        <begin position="1"/>
        <end position="19"/>
    </location>
</feature>